<evidence type="ECO:0000256" key="3">
    <source>
        <dbReference type="ARBA" id="ARBA00022448"/>
    </source>
</evidence>
<dbReference type="SUPFAM" id="SSF52540">
    <property type="entry name" value="P-loop containing nucleoside triphosphate hydrolases"/>
    <property type="match status" value="1"/>
</dbReference>
<dbReference type="EMBL" id="JAJHJB010000046">
    <property type="protein sequence ID" value="MCC5468030.1"/>
    <property type="molecule type" value="Genomic_DNA"/>
</dbReference>
<keyword evidence="4" id="KW-1003">Cell membrane</keyword>
<dbReference type="PROSITE" id="PS00211">
    <property type="entry name" value="ABC_TRANSPORTER_1"/>
    <property type="match status" value="1"/>
</dbReference>
<evidence type="ECO:0000256" key="8">
    <source>
        <dbReference type="ARBA" id="ARBA00022967"/>
    </source>
</evidence>
<comment type="similarity">
    <text evidence="2">Belongs to the ABC transporter superfamily.</text>
</comment>
<proteinExistence type="inferred from homology"/>
<keyword evidence="8" id="KW-1278">Translocase</keyword>
<evidence type="ECO:0000256" key="9">
    <source>
        <dbReference type="ARBA" id="ARBA00023136"/>
    </source>
</evidence>
<dbReference type="SMART" id="SM00382">
    <property type="entry name" value="AAA"/>
    <property type="match status" value="1"/>
</dbReference>
<organism evidence="11 12">
    <name type="scientific">Pelosinus baikalensis</name>
    <dbReference type="NCBI Taxonomy" id="2892015"/>
    <lineage>
        <taxon>Bacteria</taxon>
        <taxon>Bacillati</taxon>
        <taxon>Bacillota</taxon>
        <taxon>Negativicutes</taxon>
        <taxon>Selenomonadales</taxon>
        <taxon>Sporomusaceae</taxon>
        <taxon>Pelosinus</taxon>
    </lineage>
</organism>
<dbReference type="InterPro" id="IPR003439">
    <property type="entry name" value="ABC_transporter-like_ATP-bd"/>
</dbReference>
<dbReference type="InterPro" id="IPR017871">
    <property type="entry name" value="ABC_transporter-like_CS"/>
</dbReference>
<keyword evidence="9" id="KW-0472">Membrane</keyword>
<keyword evidence="6" id="KW-0547">Nucleotide-binding</keyword>
<evidence type="ECO:0000256" key="2">
    <source>
        <dbReference type="ARBA" id="ARBA00005417"/>
    </source>
</evidence>
<dbReference type="InterPro" id="IPR027417">
    <property type="entry name" value="P-loop_NTPase"/>
</dbReference>
<dbReference type="GO" id="GO:0005524">
    <property type="term" value="F:ATP binding"/>
    <property type="evidence" value="ECO:0007669"/>
    <property type="project" value="UniProtKB-KW"/>
</dbReference>
<comment type="subcellular location">
    <subcellularLocation>
        <location evidence="1">Cell membrane</location>
        <topology evidence="1">Peripheral membrane protein</topology>
    </subcellularLocation>
</comment>
<dbReference type="InterPro" id="IPR050388">
    <property type="entry name" value="ABC_Ni/Peptide_Import"/>
</dbReference>
<dbReference type="Gene3D" id="3.40.50.300">
    <property type="entry name" value="P-loop containing nucleotide triphosphate hydrolases"/>
    <property type="match status" value="1"/>
</dbReference>
<dbReference type="CDD" id="cd03257">
    <property type="entry name" value="ABC_NikE_OppD_transporters"/>
    <property type="match status" value="1"/>
</dbReference>
<dbReference type="PANTHER" id="PTHR43297:SF14">
    <property type="entry name" value="ATPASE AAA-TYPE CORE DOMAIN-CONTAINING PROTEIN"/>
    <property type="match status" value="1"/>
</dbReference>
<evidence type="ECO:0000313" key="12">
    <source>
        <dbReference type="Proteomes" id="UP001165492"/>
    </source>
</evidence>
<reference evidence="11" key="1">
    <citation type="submission" date="2021-11" db="EMBL/GenBank/DDBJ databases">
        <title>Description of a new species Pelosinus isolated from the bottom sediments of Lake Baikal.</title>
        <authorList>
            <person name="Zakharyuk A."/>
        </authorList>
    </citation>
    <scope>NUCLEOTIDE SEQUENCE</scope>
    <source>
        <strain evidence="11">Bkl1</strain>
    </source>
</reference>
<evidence type="ECO:0000259" key="10">
    <source>
        <dbReference type="PROSITE" id="PS50893"/>
    </source>
</evidence>
<keyword evidence="3" id="KW-0813">Transport</keyword>
<dbReference type="PROSITE" id="PS50893">
    <property type="entry name" value="ABC_TRANSPORTER_2"/>
    <property type="match status" value="1"/>
</dbReference>
<keyword evidence="7 11" id="KW-0067">ATP-binding</keyword>
<evidence type="ECO:0000256" key="4">
    <source>
        <dbReference type="ARBA" id="ARBA00022475"/>
    </source>
</evidence>
<evidence type="ECO:0000256" key="7">
    <source>
        <dbReference type="ARBA" id="ARBA00022840"/>
    </source>
</evidence>
<feature type="domain" description="ABC transporter" evidence="10">
    <location>
        <begin position="32"/>
        <end position="279"/>
    </location>
</feature>
<gene>
    <name evidence="11" type="ORF">LMF89_22090</name>
</gene>
<comment type="caution">
    <text evidence="11">The sequence shown here is derived from an EMBL/GenBank/DDBJ whole genome shotgun (WGS) entry which is preliminary data.</text>
</comment>
<dbReference type="PANTHER" id="PTHR43297">
    <property type="entry name" value="OLIGOPEPTIDE TRANSPORT ATP-BINDING PROTEIN APPD"/>
    <property type="match status" value="1"/>
</dbReference>
<keyword evidence="5" id="KW-0997">Cell inner membrane</keyword>
<evidence type="ECO:0000256" key="5">
    <source>
        <dbReference type="ARBA" id="ARBA00022519"/>
    </source>
</evidence>
<dbReference type="RefSeq" id="WP_229536941.1">
    <property type="nucleotide sequence ID" value="NZ_JAJHJB010000046.1"/>
</dbReference>
<sequence>MSHVLLEEKEEKRVPLSGSKALISSIEPILQLQQLNIYVQQGKEWHTLIHDLSLSIRRGETLALVGESGSGKSVTGSAVLGLLPNSLHVGGGQILFQGGDILPLPEQMRRKLRGKQISCVFQDYQGGFTPFLKLGAQLVETIRCHEKLSNQEATLIALKWIEQVGLPAERVFNSYPFQLSGGQQQRVALAAAMMLKPALLIADEPTTALDVLTGERILDLLVMLQQQTHCAVLLISHDLRHVLKRANTIAVMRHGEIVEIGAAEKIKSQASHPYTQMLLKARPSLSEINVKGNGDVAATQTTQLAMSGEERFA</sequence>
<dbReference type="Pfam" id="PF00005">
    <property type="entry name" value="ABC_tran"/>
    <property type="match status" value="1"/>
</dbReference>
<protein>
    <submittedName>
        <fullName evidence="11">ABC transporter ATP-binding protein</fullName>
    </submittedName>
</protein>
<name>A0ABS8HY13_9FIRM</name>
<evidence type="ECO:0000256" key="6">
    <source>
        <dbReference type="ARBA" id="ARBA00022741"/>
    </source>
</evidence>
<dbReference type="InterPro" id="IPR003593">
    <property type="entry name" value="AAA+_ATPase"/>
</dbReference>
<keyword evidence="12" id="KW-1185">Reference proteome</keyword>
<dbReference type="Proteomes" id="UP001165492">
    <property type="component" value="Unassembled WGS sequence"/>
</dbReference>
<evidence type="ECO:0000313" key="11">
    <source>
        <dbReference type="EMBL" id="MCC5468030.1"/>
    </source>
</evidence>
<accession>A0ABS8HY13</accession>
<evidence type="ECO:0000256" key="1">
    <source>
        <dbReference type="ARBA" id="ARBA00004202"/>
    </source>
</evidence>